<evidence type="ECO:0000313" key="2">
    <source>
        <dbReference type="EMBL" id="MFD1366187.1"/>
    </source>
</evidence>
<sequence length="413" mass="45327">MVAVPQTEIGYAQNTGLSNWWMTLDDEPTPELQWPRSVGVYDAMRSQDAQCASVLRAVAFPVRRTPWRIDPAGARDDVVRLVAEDLGLPIAGDGQPAAPVRTRDRFSWAEHLRLALLMLPFGHMFFEQVYRIEAGRARLRKLAPRLPRTIEDIKVAPDGGLISIIQHSARADHVQRPIPVDRLVAYVHDREGGNWLGRSLLRPAYKHWLIKDRLLRVDAQTIERNGMGIPVYEGAEGEADLGPGLAMAKAWRSGESAGSATPNGAKLRLAGVEGSLPTALPSIRYHDEQIGRAVLAHFLNLGTQTGSWALGTTFADFFTLSLQTLAQQIADTVTQHVIEDIVDLNFGETEPAPRLVFDEIGSRQAATAQAIKMLADAGILLPDRSLEEAARQQFGLPPKDSRPTTTTPPAEDA</sequence>
<proteinExistence type="predicted"/>
<dbReference type="Proteomes" id="UP001597183">
    <property type="component" value="Unassembled WGS sequence"/>
</dbReference>
<name>A0ABW4A6D9_9ACTN</name>
<evidence type="ECO:0000256" key="1">
    <source>
        <dbReference type="SAM" id="MobiDB-lite"/>
    </source>
</evidence>
<comment type="caution">
    <text evidence="2">The sequence shown here is derived from an EMBL/GenBank/DDBJ whole genome shotgun (WGS) entry which is preliminary data.</text>
</comment>
<organism evidence="2 3">
    <name type="scientific">Actinoplanes sichuanensis</name>
    <dbReference type="NCBI Taxonomy" id="512349"/>
    <lineage>
        <taxon>Bacteria</taxon>
        <taxon>Bacillati</taxon>
        <taxon>Actinomycetota</taxon>
        <taxon>Actinomycetes</taxon>
        <taxon>Micromonosporales</taxon>
        <taxon>Micromonosporaceae</taxon>
        <taxon>Actinoplanes</taxon>
    </lineage>
</organism>
<feature type="region of interest" description="Disordered" evidence="1">
    <location>
        <begin position="389"/>
        <end position="413"/>
    </location>
</feature>
<evidence type="ECO:0000313" key="3">
    <source>
        <dbReference type="Proteomes" id="UP001597183"/>
    </source>
</evidence>
<protein>
    <submittedName>
        <fullName evidence="2">DUF935 family protein</fullName>
    </submittedName>
</protein>
<dbReference type="InterPro" id="IPR009279">
    <property type="entry name" value="Portal_Mu"/>
</dbReference>
<dbReference type="RefSeq" id="WP_317786531.1">
    <property type="nucleotide sequence ID" value="NZ_AP028461.1"/>
</dbReference>
<feature type="compositionally biased region" description="Polar residues" evidence="1">
    <location>
        <begin position="403"/>
        <end position="413"/>
    </location>
</feature>
<reference evidence="3" key="1">
    <citation type="journal article" date="2019" name="Int. J. Syst. Evol. Microbiol.">
        <title>The Global Catalogue of Microorganisms (GCM) 10K type strain sequencing project: providing services to taxonomists for standard genome sequencing and annotation.</title>
        <authorList>
            <consortium name="The Broad Institute Genomics Platform"/>
            <consortium name="The Broad Institute Genome Sequencing Center for Infectious Disease"/>
            <person name="Wu L."/>
            <person name="Ma J."/>
        </authorList>
    </citation>
    <scope>NUCLEOTIDE SEQUENCE [LARGE SCALE GENOMIC DNA]</scope>
    <source>
        <strain evidence="3">CCM 7526</strain>
    </source>
</reference>
<gene>
    <name evidence="2" type="ORF">ACFQ5G_12605</name>
</gene>
<dbReference type="EMBL" id="JBHTMK010000016">
    <property type="protein sequence ID" value="MFD1366187.1"/>
    <property type="molecule type" value="Genomic_DNA"/>
</dbReference>
<accession>A0ABW4A6D9</accession>
<keyword evidence="3" id="KW-1185">Reference proteome</keyword>
<dbReference type="Pfam" id="PF06074">
    <property type="entry name" value="Portal_Mu"/>
    <property type="match status" value="1"/>
</dbReference>